<gene>
    <name evidence="1" type="ORF">SVUK_LOCUS17366</name>
</gene>
<protein>
    <submittedName>
        <fullName evidence="1">Uncharacterized protein</fullName>
    </submittedName>
</protein>
<evidence type="ECO:0000313" key="1">
    <source>
        <dbReference type="EMBL" id="VDM82368.1"/>
    </source>
</evidence>
<proteinExistence type="predicted"/>
<evidence type="ECO:0000313" key="2">
    <source>
        <dbReference type="Proteomes" id="UP000270094"/>
    </source>
</evidence>
<dbReference type="Proteomes" id="UP000270094">
    <property type="component" value="Unassembled WGS sequence"/>
</dbReference>
<keyword evidence="2" id="KW-1185">Reference proteome</keyword>
<sequence>MFPSKMQLALSKILTCIVSISTSLYERESAELHPRVQFMLVLVLLRSIA</sequence>
<dbReference type="EMBL" id="UYYB01117319">
    <property type="protein sequence ID" value="VDM82368.1"/>
    <property type="molecule type" value="Genomic_DNA"/>
</dbReference>
<reference evidence="1 2" key="1">
    <citation type="submission" date="2018-11" db="EMBL/GenBank/DDBJ databases">
        <authorList>
            <consortium name="Pathogen Informatics"/>
        </authorList>
    </citation>
    <scope>NUCLEOTIDE SEQUENCE [LARGE SCALE GENOMIC DNA]</scope>
</reference>
<accession>A0A3P7LTE1</accession>
<organism evidence="1 2">
    <name type="scientific">Strongylus vulgaris</name>
    <name type="common">Blood worm</name>
    <dbReference type="NCBI Taxonomy" id="40348"/>
    <lineage>
        <taxon>Eukaryota</taxon>
        <taxon>Metazoa</taxon>
        <taxon>Ecdysozoa</taxon>
        <taxon>Nematoda</taxon>
        <taxon>Chromadorea</taxon>
        <taxon>Rhabditida</taxon>
        <taxon>Rhabditina</taxon>
        <taxon>Rhabditomorpha</taxon>
        <taxon>Strongyloidea</taxon>
        <taxon>Strongylidae</taxon>
        <taxon>Strongylus</taxon>
    </lineage>
</organism>
<dbReference type="AlphaFoldDB" id="A0A3P7LTE1"/>
<name>A0A3P7LTE1_STRVU</name>